<sequence length="106" mass="10827">MFRKAYFASTADLDSCIASGDWTAAFVDVPGDPAPPPRPSSPPPRPSPALQLAFAPAGTDLAHFALQALYEDRAAPSSGTMASTPSTPSLARPPPTPSATAPPLPT</sequence>
<dbReference type="AlphaFoldDB" id="A0AB34K4E8"/>
<name>A0AB34K4E8_PRYPA</name>
<feature type="compositionally biased region" description="Pro residues" evidence="1">
    <location>
        <begin position="32"/>
        <end position="47"/>
    </location>
</feature>
<feature type="compositionally biased region" description="Pro residues" evidence="1">
    <location>
        <begin position="91"/>
        <end position="106"/>
    </location>
</feature>
<organism evidence="2 3">
    <name type="scientific">Prymnesium parvum</name>
    <name type="common">Toxic golden alga</name>
    <dbReference type="NCBI Taxonomy" id="97485"/>
    <lineage>
        <taxon>Eukaryota</taxon>
        <taxon>Haptista</taxon>
        <taxon>Haptophyta</taxon>
        <taxon>Prymnesiophyceae</taxon>
        <taxon>Prymnesiales</taxon>
        <taxon>Prymnesiaceae</taxon>
        <taxon>Prymnesium</taxon>
    </lineage>
</organism>
<evidence type="ECO:0000313" key="2">
    <source>
        <dbReference type="EMBL" id="KAL1528143.1"/>
    </source>
</evidence>
<keyword evidence="3" id="KW-1185">Reference proteome</keyword>
<gene>
    <name evidence="2" type="ORF">AB1Y20_009505</name>
</gene>
<accession>A0AB34K4E8</accession>
<evidence type="ECO:0000313" key="3">
    <source>
        <dbReference type="Proteomes" id="UP001515480"/>
    </source>
</evidence>
<feature type="region of interest" description="Disordered" evidence="1">
    <location>
        <begin position="28"/>
        <end position="51"/>
    </location>
</feature>
<dbReference type="EMBL" id="JBGBPQ010000002">
    <property type="protein sequence ID" value="KAL1528143.1"/>
    <property type="molecule type" value="Genomic_DNA"/>
</dbReference>
<evidence type="ECO:0000256" key="1">
    <source>
        <dbReference type="SAM" id="MobiDB-lite"/>
    </source>
</evidence>
<proteinExistence type="predicted"/>
<protein>
    <submittedName>
        <fullName evidence="2">Uncharacterized protein</fullName>
    </submittedName>
</protein>
<comment type="caution">
    <text evidence="2">The sequence shown here is derived from an EMBL/GenBank/DDBJ whole genome shotgun (WGS) entry which is preliminary data.</text>
</comment>
<dbReference type="Proteomes" id="UP001515480">
    <property type="component" value="Unassembled WGS sequence"/>
</dbReference>
<feature type="region of interest" description="Disordered" evidence="1">
    <location>
        <begin position="74"/>
        <end position="106"/>
    </location>
</feature>
<reference evidence="2 3" key="1">
    <citation type="journal article" date="2024" name="Science">
        <title>Giant polyketide synthase enzymes in the biosynthesis of giant marine polyether toxins.</title>
        <authorList>
            <person name="Fallon T.R."/>
            <person name="Shende V.V."/>
            <person name="Wierzbicki I.H."/>
            <person name="Pendleton A.L."/>
            <person name="Watervoot N.F."/>
            <person name="Auber R.P."/>
            <person name="Gonzalez D.J."/>
            <person name="Wisecaver J.H."/>
            <person name="Moore B.S."/>
        </authorList>
    </citation>
    <scope>NUCLEOTIDE SEQUENCE [LARGE SCALE GENOMIC DNA]</scope>
    <source>
        <strain evidence="2 3">12B1</strain>
    </source>
</reference>